<sequence>MVEIDGIGINSTTIGEEDNLDYSFNPSASSQNSMENWEIFNRTAGRIFSIPKMYSNPFSNYFEGVFAYSTVPEEESNISIQQRYKKAAKLLNSASKKHYLRATHFMRQQDLGYVLDLDAEELQRREEMDVGLHQVIIDYVKSINYPRHTKIEDIDTLESMLDLLPGDTEVYRATYKHWVEELTALLKSSRSTPSGWVKNLSTLTITAFAANVLLASAGNSLSSWSVDHMVAPAILGMTQAASSITSVVVGGITTPWIRNLWSSLSFYDREGNFQWSPTKIFLLKDDLTLAQITDSARLVILYGLLYNAEKVKNRIDLKSDQSKAYIRKLHNLILSCDYQLTHTLSNVILMKEQQEFKY</sequence>
<proteinExistence type="predicted"/>
<dbReference type="HOGENOM" id="CLU_043637_0_0_5"/>
<dbReference type="STRING" id="91604.ID47_03585"/>
<dbReference type="RefSeq" id="WP_038463858.1">
    <property type="nucleotide sequence ID" value="NZ_CP008941.1"/>
</dbReference>
<organism evidence="1 2">
    <name type="scientific">Candidatus Odyssella acanthamoebae</name>
    <dbReference type="NCBI Taxonomy" id="91604"/>
    <lineage>
        <taxon>Bacteria</taxon>
        <taxon>Pseudomonadati</taxon>
        <taxon>Pseudomonadota</taxon>
        <taxon>Alphaproteobacteria</taxon>
        <taxon>Holosporales</taxon>
        <taxon>Candidatus Paracaedibacteraceae</taxon>
        <taxon>Candidatus Odyssella</taxon>
    </lineage>
</organism>
<reference evidence="1 2" key="1">
    <citation type="submission" date="2014-07" db="EMBL/GenBank/DDBJ databases">
        <title>Comparative genomic insights into amoeba endosymbionts belonging to the families of Holosporaceae and Candidatus Midichloriaceae within Rickettsiales.</title>
        <authorList>
            <person name="Wang Z."/>
            <person name="Wu M."/>
        </authorList>
    </citation>
    <scope>NUCLEOTIDE SEQUENCE [LARGE SCALE GENOMIC DNA]</scope>
    <source>
        <strain evidence="1">PRA3</strain>
    </source>
</reference>
<dbReference type="EMBL" id="CP008941">
    <property type="protein sequence ID" value="AIK96019.1"/>
    <property type="molecule type" value="Genomic_DNA"/>
</dbReference>
<dbReference type="Proteomes" id="UP000028926">
    <property type="component" value="Chromosome"/>
</dbReference>
<dbReference type="KEGG" id="paca:ID47_03585"/>
<accession>A0A077AVF7</accession>
<evidence type="ECO:0000313" key="1">
    <source>
        <dbReference type="EMBL" id="AIK96019.1"/>
    </source>
</evidence>
<protein>
    <submittedName>
        <fullName evidence="1">Uncharacterized protein</fullName>
    </submittedName>
</protein>
<evidence type="ECO:0000313" key="2">
    <source>
        <dbReference type="Proteomes" id="UP000028926"/>
    </source>
</evidence>
<keyword evidence="2" id="KW-1185">Reference proteome</keyword>
<gene>
    <name evidence="1" type="ORF">ID47_03585</name>
</gene>
<name>A0A077AVF7_9PROT</name>
<dbReference type="AlphaFoldDB" id="A0A077AVF7"/>